<sequence length="691" mass="78284">MVTSKEATAEMEKPLDVSTAKLLDKEMGQLNSLKDVLSRSVQVASSVETILVSFDHRLARLEMTILPVYRQTGNLQRRQQNTEKTLQALDYVIAFYSVAGEVEGVVRERPNSIGIGSYLQAMDKLKAACKFFQDNNPQSSELENVKSLFEHGCQQLSIEFRDELKKYQKPLSPHITLELIELDESEMNEELLSSIDLIPVSIREDLKSIAFWLDKNGTTDRLTVYAKQRSYVLLESLKALKVFQKSSSGERGATLNHSLNSPALSRSRGIKLDVSRIRTAKISQKATRALLRAMPVQPSSRRQGTPHQIEDTLDEHDVAVYINQVTALHRLSFCELLLAHQLVPQDKVTRTFELIIKDAINDLVGEGEHMASQAHKSVSKGDIQAVLSLLTLLRHMTVMNRQFETLLFSCQPSIKAQFAAIVNTLQDTTGNALDAFVNSLRSEGERALPKDGTVHELTSNALVFVEHLLDFASTLAPILQKEVPNVDTMKSPPNAKLCLGFYIKRVLSYLGFALVHRSSAYSDPTLCAIFRLNNYNYIFKSLQNSDLLTVVTLAEHDCAKMYRELILEQKEIYSESLKKLLSYLNTSDDASLSSLNESKLKDKERHLIKERFSGFNKEIEEMQRVQRGYSIPDLELRESIKRDNKEQILPKYQAFYDKFSQIQFSKTSGKYIKYTPVDVSYKLDEFFDVAA</sequence>
<dbReference type="EMBL" id="SEYY01006934">
    <property type="protein sequence ID" value="KAB7502711.1"/>
    <property type="molecule type" value="Genomic_DNA"/>
</dbReference>
<dbReference type="Pfam" id="PF03081">
    <property type="entry name" value="Exo70_C"/>
    <property type="match status" value="1"/>
</dbReference>
<evidence type="ECO:0000256" key="5">
    <source>
        <dbReference type="RuleBase" id="RU365026"/>
    </source>
</evidence>
<dbReference type="Pfam" id="PF20669">
    <property type="entry name" value="Exo70_N"/>
    <property type="match status" value="1"/>
</dbReference>
<evidence type="ECO:0000313" key="8">
    <source>
        <dbReference type="Proteomes" id="UP000326759"/>
    </source>
</evidence>
<keyword evidence="8" id="KW-1185">Reference proteome</keyword>
<dbReference type="GO" id="GO:0000145">
    <property type="term" value="C:exocyst"/>
    <property type="evidence" value="ECO:0007669"/>
    <property type="project" value="InterPro"/>
</dbReference>
<dbReference type="InterPro" id="IPR046364">
    <property type="entry name" value="Exo70_C"/>
</dbReference>
<name>A0A5N5T7W7_9CRUS</name>
<gene>
    <name evidence="7" type="primary">Exoc7</name>
    <name evidence="7" type="ORF">Anas_08012</name>
</gene>
<proteinExistence type="inferred from homology"/>
<evidence type="ECO:0000256" key="1">
    <source>
        <dbReference type="ARBA" id="ARBA00006756"/>
    </source>
</evidence>
<comment type="similarity">
    <text evidence="1 5">Belongs to the EXO70 family.</text>
</comment>
<feature type="domain" description="Exocyst complex subunit Exo70 C-terminal" evidence="6">
    <location>
        <begin position="326"/>
        <end position="684"/>
    </location>
</feature>
<keyword evidence="5" id="KW-0653">Protein transport</keyword>
<dbReference type="GO" id="GO:0005546">
    <property type="term" value="F:phosphatidylinositol-4,5-bisphosphate binding"/>
    <property type="evidence" value="ECO:0007669"/>
    <property type="project" value="InterPro"/>
</dbReference>
<organism evidence="7 8">
    <name type="scientific">Armadillidium nasatum</name>
    <dbReference type="NCBI Taxonomy" id="96803"/>
    <lineage>
        <taxon>Eukaryota</taxon>
        <taxon>Metazoa</taxon>
        <taxon>Ecdysozoa</taxon>
        <taxon>Arthropoda</taxon>
        <taxon>Crustacea</taxon>
        <taxon>Multicrustacea</taxon>
        <taxon>Malacostraca</taxon>
        <taxon>Eumalacostraca</taxon>
        <taxon>Peracarida</taxon>
        <taxon>Isopoda</taxon>
        <taxon>Oniscidea</taxon>
        <taxon>Crinocheta</taxon>
        <taxon>Armadillidiidae</taxon>
        <taxon>Armadillidium</taxon>
    </lineage>
</organism>
<evidence type="ECO:0000256" key="4">
    <source>
        <dbReference type="ARBA" id="ARBA00026169"/>
    </source>
</evidence>
<dbReference type="AlphaFoldDB" id="A0A5N5T7W7"/>
<evidence type="ECO:0000313" key="7">
    <source>
        <dbReference type="EMBL" id="KAB7502711.1"/>
    </source>
</evidence>
<accession>A0A5N5T7W7</accession>
<protein>
    <recommendedName>
        <fullName evidence="4 5">Exocyst complex component 7</fullName>
    </recommendedName>
    <alternativeName>
        <fullName evidence="5">Exocyst complex component Exo70</fullName>
    </alternativeName>
</protein>
<evidence type="ECO:0000256" key="2">
    <source>
        <dbReference type="ARBA" id="ARBA00022448"/>
    </source>
</evidence>
<dbReference type="InterPro" id="IPR016159">
    <property type="entry name" value="Cullin_repeat-like_dom_sf"/>
</dbReference>
<comment type="caution">
    <text evidence="7">The sequence shown here is derived from an EMBL/GenBank/DDBJ whole genome shotgun (WGS) entry which is preliminary data.</text>
</comment>
<dbReference type="GO" id="GO:0015031">
    <property type="term" value="P:protein transport"/>
    <property type="evidence" value="ECO:0007669"/>
    <property type="project" value="UniProtKB-KW"/>
</dbReference>
<dbReference type="Proteomes" id="UP000326759">
    <property type="component" value="Unassembled WGS sequence"/>
</dbReference>
<dbReference type="OrthoDB" id="1922221at2759"/>
<dbReference type="PANTHER" id="PTHR12542">
    <property type="entry name" value="EXOCYST COMPLEX PROTEIN EXO70"/>
    <property type="match status" value="1"/>
</dbReference>
<dbReference type="InterPro" id="IPR004140">
    <property type="entry name" value="Exo70"/>
</dbReference>
<keyword evidence="2 5" id="KW-0813">Transport</keyword>
<keyword evidence="3 5" id="KW-0268">Exocytosis</keyword>
<dbReference type="GO" id="GO:0006887">
    <property type="term" value="P:exocytosis"/>
    <property type="evidence" value="ECO:0007669"/>
    <property type="project" value="UniProtKB-KW"/>
</dbReference>
<evidence type="ECO:0000256" key="3">
    <source>
        <dbReference type="ARBA" id="ARBA00022483"/>
    </source>
</evidence>
<dbReference type="Gene3D" id="1.20.1280.170">
    <property type="entry name" value="Exocyst complex component Exo70"/>
    <property type="match status" value="2"/>
</dbReference>
<dbReference type="SUPFAM" id="SSF74788">
    <property type="entry name" value="Cullin repeat-like"/>
    <property type="match status" value="1"/>
</dbReference>
<comment type="function">
    <text evidence="5">Component of the exocyst complex involved in the docking of exocytic vesicles with fusion sites on the plasma membrane.</text>
</comment>
<evidence type="ECO:0000259" key="6">
    <source>
        <dbReference type="Pfam" id="PF03081"/>
    </source>
</evidence>
<dbReference type="PANTHER" id="PTHR12542:SF41">
    <property type="entry name" value="EXOCYST COMPLEX COMPONENT 7"/>
    <property type="match status" value="1"/>
</dbReference>
<reference evidence="7 8" key="1">
    <citation type="journal article" date="2019" name="PLoS Biol.">
        <title>Sex chromosomes control vertical transmission of feminizing Wolbachia symbionts in an isopod.</title>
        <authorList>
            <person name="Becking T."/>
            <person name="Chebbi M.A."/>
            <person name="Giraud I."/>
            <person name="Moumen B."/>
            <person name="Laverre T."/>
            <person name="Caubet Y."/>
            <person name="Peccoud J."/>
            <person name="Gilbert C."/>
            <person name="Cordaux R."/>
        </authorList>
    </citation>
    <scope>NUCLEOTIDE SEQUENCE [LARGE SCALE GENOMIC DNA]</scope>
    <source>
        <strain evidence="7">ANa2</strain>
        <tissue evidence="7">Whole body excluding digestive tract and cuticle</tissue>
    </source>
</reference>